<organism evidence="1 2">
    <name type="scientific">Enterococcus faecium</name>
    <name type="common">Streptococcus faecium</name>
    <dbReference type="NCBI Taxonomy" id="1352"/>
    <lineage>
        <taxon>Bacteria</taxon>
        <taxon>Bacillati</taxon>
        <taxon>Bacillota</taxon>
        <taxon>Bacilli</taxon>
        <taxon>Lactobacillales</taxon>
        <taxon>Enterococcaceae</taxon>
        <taxon>Enterococcus</taxon>
    </lineage>
</organism>
<name>A0AB73NLA1_ENTFC</name>
<dbReference type="Proteomes" id="UP000194737">
    <property type="component" value="Unassembled WGS sequence"/>
</dbReference>
<evidence type="ECO:0000313" key="2">
    <source>
        <dbReference type="Proteomes" id="UP000194737"/>
    </source>
</evidence>
<reference evidence="1 2" key="1">
    <citation type="submission" date="2017-05" db="EMBL/GenBank/DDBJ databases">
        <title>The Genome Sequence of Enterococcus faecium 6F2_DIV0138.</title>
        <authorList>
            <consortium name="The Broad Institute Genomics Platform"/>
            <consortium name="The Broad Institute Genomic Center for Infectious Diseases"/>
            <person name="Earl A."/>
            <person name="Manson A."/>
            <person name="Schwartman J."/>
            <person name="Gilmore M."/>
            <person name="Abouelleil A."/>
            <person name="Cao P."/>
            <person name="Chapman S."/>
            <person name="Cusick C."/>
            <person name="Shea T."/>
            <person name="Young S."/>
            <person name="Neafsey D."/>
            <person name="Nusbaum C."/>
            <person name="Birren B."/>
        </authorList>
    </citation>
    <scope>NUCLEOTIDE SEQUENCE [LARGE SCALE GENOMIC DNA]</scope>
    <source>
        <strain evidence="1 2">6F2_DIV0138</strain>
    </source>
</reference>
<comment type="caution">
    <text evidence="1">The sequence shown here is derived from an EMBL/GenBank/DDBJ whole genome shotgun (WGS) entry which is preliminary data.</text>
</comment>
<proteinExistence type="predicted"/>
<dbReference type="RefSeq" id="WP_086325289.1">
    <property type="nucleotide sequence ID" value="NZ_NGLB01000005.1"/>
</dbReference>
<accession>A0AB73NLA1</accession>
<dbReference type="PROSITE" id="PS51257">
    <property type="entry name" value="PROKAR_LIPOPROTEIN"/>
    <property type="match status" value="1"/>
</dbReference>
<dbReference type="AlphaFoldDB" id="A0AB73NLA1"/>
<gene>
    <name evidence="1" type="ORF">A5804_002897</name>
</gene>
<protein>
    <recommendedName>
        <fullName evidence="3">Lipoprotein</fullName>
    </recommendedName>
</protein>
<evidence type="ECO:0008006" key="3">
    <source>
        <dbReference type="Google" id="ProtNLM"/>
    </source>
</evidence>
<dbReference type="EMBL" id="NGLB01000005">
    <property type="protein sequence ID" value="OTN93527.1"/>
    <property type="molecule type" value="Genomic_DNA"/>
</dbReference>
<sequence length="249" mass="28137">MKKFLLFCGLFVSFVFFTGCQGQKKVNLADYLKVSFDGANGRGTVSAGLDEEKVMKDLYGEVAMTDPETFVTSLDEEKKRSLMTQASSLKNAEIKINKEKDLSNGDKITVTVNARNVDEFVNGSKGFEVKGLKEVPKKIQDVSNFDELKKEIDDYIAQHYKRYFSDNYIVKECWMYSKNSSSSGYGELEKVCDFRDERTGNGTMVVVSIDGIYADNNKVSFNYPTEKNVIDTYDSYLSFLGKEGFSKVK</sequence>
<evidence type="ECO:0000313" key="1">
    <source>
        <dbReference type="EMBL" id="OTN93527.1"/>
    </source>
</evidence>